<evidence type="ECO:0000313" key="5">
    <source>
        <dbReference type="EMBL" id="MST76702.1"/>
    </source>
</evidence>
<keyword evidence="3 5" id="KW-0808">Transferase</keyword>
<protein>
    <submittedName>
        <fullName evidence="5">Glycosyltransferase family 2 protein</fullName>
    </submittedName>
</protein>
<proteinExistence type="inferred from homology"/>
<comment type="caution">
    <text evidence="5">The sequence shown here is derived from an EMBL/GenBank/DDBJ whole genome shotgun (WGS) entry which is preliminary data.</text>
</comment>
<keyword evidence="2" id="KW-0328">Glycosyltransferase</keyword>
<evidence type="ECO:0000256" key="1">
    <source>
        <dbReference type="ARBA" id="ARBA00006739"/>
    </source>
</evidence>
<dbReference type="Proteomes" id="UP000450161">
    <property type="component" value="Unassembled WGS sequence"/>
</dbReference>
<dbReference type="PANTHER" id="PTHR43179:SF12">
    <property type="entry name" value="GALACTOFURANOSYLTRANSFERASE GLFT2"/>
    <property type="match status" value="1"/>
</dbReference>
<dbReference type="EMBL" id="VUNF01000003">
    <property type="protein sequence ID" value="MST76702.1"/>
    <property type="molecule type" value="Genomic_DNA"/>
</dbReference>
<dbReference type="GO" id="GO:0016757">
    <property type="term" value="F:glycosyltransferase activity"/>
    <property type="evidence" value="ECO:0007669"/>
    <property type="project" value="UniProtKB-KW"/>
</dbReference>
<dbReference type="CDD" id="cd04186">
    <property type="entry name" value="GT_2_like_c"/>
    <property type="match status" value="1"/>
</dbReference>
<dbReference type="PANTHER" id="PTHR43179">
    <property type="entry name" value="RHAMNOSYLTRANSFERASE WBBL"/>
    <property type="match status" value="1"/>
</dbReference>
<accession>A0A6I2TV88</accession>
<dbReference type="Pfam" id="PF00535">
    <property type="entry name" value="Glycos_transf_2"/>
    <property type="match status" value="1"/>
</dbReference>
<reference evidence="5 6" key="1">
    <citation type="submission" date="2019-08" db="EMBL/GenBank/DDBJ databases">
        <title>In-depth cultivation of the pig gut microbiome towards novel bacterial diversity and tailored functional studies.</title>
        <authorList>
            <person name="Wylensek D."/>
            <person name="Hitch T.C.A."/>
            <person name="Clavel T."/>
        </authorList>
    </citation>
    <scope>NUCLEOTIDE SEQUENCE [LARGE SCALE GENOMIC DNA]</scope>
    <source>
        <strain evidence="5 6">LKV-178-WT-2C</strain>
    </source>
</reference>
<comment type="similarity">
    <text evidence="1">Belongs to the glycosyltransferase 2 family.</text>
</comment>
<dbReference type="Gene3D" id="3.90.550.10">
    <property type="entry name" value="Spore Coat Polysaccharide Biosynthesis Protein SpsA, Chain A"/>
    <property type="match status" value="1"/>
</dbReference>
<evidence type="ECO:0000256" key="3">
    <source>
        <dbReference type="ARBA" id="ARBA00022679"/>
    </source>
</evidence>
<sequence length="291" mass="33498">MKVPVILLNYNSSADCCKCVADLKRQEGVELEIIIVDNCSRKEDASAVEQLATEQGCTFIAAAENRGYNAGNNIGLRYAANKGYEYALIANPDMEFPQRDYVRRLIEEMEARKEVAVAATDITSPELVHQNPMMPDPKGWLSSFNWVKGILNRPAKETPDFIGDYKSSHVCKKVSGCCLMVRMDFIKRIGFFDEQVFLYCEEAILSKQVEQAGLKMYYVANLQAVHRHVKSTKGNPRKRFKAWISSRLYFERHYNYQGFWNHFMKTIGWKSYLAVFCTGDYVRSIMQRNKQ</sequence>
<name>A0A6I2TV88_9BACT</name>
<evidence type="ECO:0000256" key="2">
    <source>
        <dbReference type="ARBA" id="ARBA00022676"/>
    </source>
</evidence>
<dbReference type="SUPFAM" id="SSF53448">
    <property type="entry name" value="Nucleotide-diphospho-sugar transferases"/>
    <property type="match status" value="1"/>
</dbReference>
<dbReference type="RefSeq" id="WP_154480374.1">
    <property type="nucleotide sequence ID" value="NZ_VUNF01000003.1"/>
</dbReference>
<evidence type="ECO:0000259" key="4">
    <source>
        <dbReference type="Pfam" id="PF00535"/>
    </source>
</evidence>
<gene>
    <name evidence="5" type="ORF">FYJ72_03130</name>
</gene>
<organism evidence="5 6">
    <name type="scientific">Segatella copri</name>
    <dbReference type="NCBI Taxonomy" id="165179"/>
    <lineage>
        <taxon>Bacteria</taxon>
        <taxon>Pseudomonadati</taxon>
        <taxon>Bacteroidota</taxon>
        <taxon>Bacteroidia</taxon>
        <taxon>Bacteroidales</taxon>
        <taxon>Prevotellaceae</taxon>
        <taxon>Segatella</taxon>
    </lineage>
</organism>
<dbReference type="InterPro" id="IPR029044">
    <property type="entry name" value="Nucleotide-diphossugar_trans"/>
</dbReference>
<dbReference type="AlphaFoldDB" id="A0A6I2TV88"/>
<dbReference type="InterPro" id="IPR001173">
    <property type="entry name" value="Glyco_trans_2-like"/>
</dbReference>
<feature type="domain" description="Glycosyltransferase 2-like" evidence="4">
    <location>
        <begin position="5"/>
        <end position="150"/>
    </location>
</feature>
<evidence type="ECO:0000313" key="6">
    <source>
        <dbReference type="Proteomes" id="UP000450161"/>
    </source>
</evidence>